<accession>A0A9P4NW64</accession>
<protein>
    <recommendedName>
        <fullName evidence="2">Myb-like domain-containing protein</fullName>
    </recommendedName>
</protein>
<dbReference type="OrthoDB" id="3934303at2759"/>
<dbReference type="SUPFAM" id="SSF46689">
    <property type="entry name" value="Homeodomain-like"/>
    <property type="match status" value="1"/>
</dbReference>
<evidence type="ECO:0000256" key="1">
    <source>
        <dbReference type="SAM" id="MobiDB-lite"/>
    </source>
</evidence>
<comment type="caution">
    <text evidence="3">The sequence shown here is derived from an EMBL/GenBank/DDBJ whole genome shotgun (WGS) entry which is preliminary data.</text>
</comment>
<dbReference type="AlphaFoldDB" id="A0A9P4NW64"/>
<organism evidence="3 4">
    <name type="scientific">Tothia fuscella</name>
    <dbReference type="NCBI Taxonomy" id="1048955"/>
    <lineage>
        <taxon>Eukaryota</taxon>
        <taxon>Fungi</taxon>
        <taxon>Dikarya</taxon>
        <taxon>Ascomycota</taxon>
        <taxon>Pezizomycotina</taxon>
        <taxon>Dothideomycetes</taxon>
        <taxon>Pleosporomycetidae</taxon>
        <taxon>Venturiales</taxon>
        <taxon>Cylindrosympodiaceae</taxon>
        <taxon>Tothia</taxon>
    </lineage>
</organism>
<gene>
    <name evidence="3" type="ORF">EJ08DRAFT_117356</name>
</gene>
<dbReference type="SMART" id="SM00717">
    <property type="entry name" value="SANT"/>
    <property type="match status" value="6"/>
</dbReference>
<feature type="domain" description="Myb-like" evidence="2">
    <location>
        <begin position="680"/>
        <end position="730"/>
    </location>
</feature>
<evidence type="ECO:0000313" key="3">
    <source>
        <dbReference type="EMBL" id="KAF2432841.1"/>
    </source>
</evidence>
<dbReference type="InterPro" id="IPR009057">
    <property type="entry name" value="Homeodomain-like_sf"/>
</dbReference>
<sequence length="1116" mass="124334">MSSFSGGRNLFQSHWSFDGIPPRQDTSSAQSGSLAMTTIKPGDYYYYNIGGDLWPVVVVSRDTIPNLSKYHDTSTNEIPVLALHKDSFHWVKLKDLEPFDHDAAMAIVSVINDADLRLALEAAIEKPHWSYWEYRARHLDVVHILDMGVAPIEECLENDSLGKRQRSASIEVDTWAAKKRNRPSSADFDSFTSSEASDSNDLITSKFFPRRPIIPTSLVRDLGMPSASNDTLMDSESGSEDMFSPRRYSSSFTEIEAPWTAAQDAELLRLKEDVVPTLSISHVAKELNAKFPQAQRCRASVNHRYTKFLYPGSLQRSKSAIDYRARALAYVLGGDDDEGHDIEAESSPANKTVALPTADPAVLWSTEEDAEVIRLCERTKPTPFGASLAAAFNANFSDGHRSSSAIQSRYASTLMPGAAQATAQAARSSAVILLDRAQLLRPRDYLSKGSVPNFNGGKTDDTEIDEAIEEWNTSAWTVEEDAELIRLKEKTMPLIKGSRIHELFVAKFKNNTRTQKALNSRYRRILGPTTANSTSPSSARTLALAFLAHTRSTENNTQKEKAFRGPSDAAGHCWTVAEDAELIRLRERVKPAPQGRQLTQLFNRNSAPYVHSDQGLASRYNNSLSEFAAFPGAKDCRAKALAYLDNLKSKFDAVSVLEPDALNNDTDLDADRASGNYTLWTLEEDAELIDLKEKKPQEAGWQKISHAYHSRFPRANRASGSISARYRKYLAPGLHDASHRVTAMEFLDRGPLESQAIERESKPSLSTSNAHGTPYSVREDAELINIRENLVPKGEWQEVTSMFNARLSKSRSISSVSNRYNRVFNPSALFYGDEFAGAARKNALAFSKRPGCNQEDHDDPVSSPSGSKTAGIRFSIKEDAELLELKEGSMTTSTWAKITEACNQKRPSGISRTENSISSRYIKILGPLAHLHTGDSARIARQNALAFQPAKQEQDEDAGNNDEEVTILVGPDNIPFDVPIGRLMCNSYFIDDAREDEIYGTVISGSRWRAISEDDFIPVYEYLKEGDYNPPLAEEDDSLSGVDTDDDYGKEIARCGEVFALARQMLLWDLVSKTRYSRTNSRFMKMVILREPIEDDNFHEMLHVIMASIHSIFEPS</sequence>
<proteinExistence type="predicted"/>
<reference evidence="3" key="1">
    <citation type="journal article" date="2020" name="Stud. Mycol.">
        <title>101 Dothideomycetes genomes: a test case for predicting lifestyles and emergence of pathogens.</title>
        <authorList>
            <person name="Haridas S."/>
            <person name="Albert R."/>
            <person name="Binder M."/>
            <person name="Bloem J."/>
            <person name="Labutti K."/>
            <person name="Salamov A."/>
            <person name="Andreopoulos B."/>
            <person name="Baker S."/>
            <person name="Barry K."/>
            <person name="Bills G."/>
            <person name="Bluhm B."/>
            <person name="Cannon C."/>
            <person name="Castanera R."/>
            <person name="Culley D."/>
            <person name="Daum C."/>
            <person name="Ezra D."/>
            <person name="Gonzalez J."/>
            <person name="Henrissat B."/>
            <person name="Kuo A."/>
            <person name="Liang C."/>
            <person name="Lipzen A."/>
            <person name="Lutzoni F."/>
            <person name="Magnuson J."/>
            <person name="Mondo S."/>
            <person name="Nolan M."/>
            <person name="Ohm R."/>
            <person name="Pangilinan J."/>
            <person name="Park H.-J."/>
            <person name="Ramirez L."/>
            <person name="Alfaro M."/>
            <person name="Sun H."/>
            <person name="Tritt A."/>
            <person name="Yoshinaga Y."/>
            <person name="Zwiers L.-H."/>
            <person name="Turgeon B."/>
            <person name="Goodwin S."/>
            <person name="Spatafora J."/>
            <person name="Crous P."/>
            <person name="Grigoriev I."/>
        </authorList>
    </citation>
    <scope>NUCLEOTIDE SEQUENCE</scope>
    <source>
        <strain evidence="3">CBS 130266</strain>
    </source>
</reference>
<keyword evidence="4" id="KW-1185">Reference proteome</keyword>
<feature type="region of interest" description="Disordered" evidence="1">
    <location>
        <begin position="225"/>
        <end position="245"/>
    </location>
</feature>
<dbReference type="PROSITE" id="PS50090">
    <property type="entry name" value="MYB_LIKE"/>
    <property type="match status" value="1"/>
</dbReference>
<dbReference type="InterPro" id="IPR001005">
    <property type="entry name" value="SANT/Myb"/>
</dbReference>
<dbReference type="EMBL" id="MU007024">
    <property type="protein sequence ID" value="KAF2432841.1"/>
    <property type="molecule type" value="Genomic_DNA"/>
</dbReference>
<dbReference type="Proteomes" id="UP000800235">
    <property type="component" value="Unassembled WGS sequence"/>
</dbReference>
<feature type="compositionally biased region" description="Polar residues" evidence="1">
    <location>
        <begin position="226"/>
        <end position="236"/>
    </location>
</feature>
<evidence type="ECO:0000259" key="2">
    <source>
        <dbReference type="PROSITE" id="PS50090"/>
    </source>
</evidence>
<feature type="region of interest" description="Disordered" evidence="1">
    <location>
        <begin position="757"/>
        <end position="776"/>
    </location>
</feature>
<evidence type="ECO:0000313" key="4">
    <source>
        <dbReference type="Proteomes" id="UP000800235"/>
    </source>
</evidence>
<name>A0A9P4NW64_9PEZI</name>
<dbReference type="SUPFAM" id="SSF63748">
    <property type="entry name" value="Tudor/PWWP/MBT"/>
    <property type="match status" value="1"/>
</dbReference>
<feature type="region of interest" description="Disordered" evidence="1">
    <location>
        <begin position="849"/>
        <end position="870"/>
    </location>
</feature>